<evidence type="ECO:0000313" key="2">
    <source>
        <dbReference type="Proteomes" id="UP000275394"/>
    </source>
</evidence>
<name>A0A3N2DK51_9GAMM</name>
<evidence type="ECO:0000313" key="1">
    <source>
        <dbReference type="EMBL" id="ROS00148.1"/>
    </source>
</evidence>
<sequence length="256" mass="28706">MNSRVSVKAIRQAENSSDYFQQLFILCERVSPVLQGKCCAAQPGMILPNTNNQQAVAQLYQELKQHYPTAGAAYWLGRSWSLLTWQPIYIAFTAIYQLRSLPNLSTIAQRHSPALIAGFSLSSDDVQEGDYPTLIAQAGQQLLTLFSYYSADLSQLRPLREPWLQRYLSDTVLLQLQALHQRLPGCELTFIREQAALWLAALELPDTALSSIQLTADQQQLFIQRQSCCLAFKATECNLCAGCPCARSKTKQKEAQ</sequence>
<dbReference type="RefSeq" id="WP_123713129.1">
    <property type="nucleotide sequence ID" value="NZ_RKHR01000005.1"/>
</dbReference>
<dbReference type="AlphaFoldDB" id="A0A3N2DK51"/>
<comment type="caution">
    <text evidence="1">The sequence shown here is derived from an EMBL/GenBank/DDBJ whole genome shotgun (WGS) entry which is preliminary data.</text>
</comment>
<reference evidence="1 2" key="1">
    <citation type="submission" date="2018-11" db="EMBL/GenBank/DDBJ databases">
        <title>Genomic Encyclopedia of Type Strains, Phase IV (KMG-IV): sequencing the most valuable type-strain genomes for metagenomic binning, comparative biology and taxonomic classification.</title>
        <authorList>
            <person name="Goeker M."/>
        </authorList>
    </citation>
    <scope>NUCLEOTIDE SEQUENCE [LARGE SCALE GENOMIC DNA]</scope>
    <source>
        <strain evidence="1 2">DSM 100316</strain>
    </source>
</reference>
<dbReference type="EMBL" id="RKHR01000005">
    <property type="protein sequence ID" value="ROS00148.1"/>
    <property type="molecule type" value="Genomic_DNA"/>
</dbReference>
<gene>
    <name evidence="1" type="ORF">EDC56_2784</name>
</gene>
<dbReference type="OrthoDB" id="7942745at2"/>
<organism evidence="1 2">
    <name type="scientific">Sinobacterium caligoides</name>
    <dbReference type="NCBI Taxonomy" id="933926"/>
    <lineage>
        <taxon>Bacteria</taxon>
        <taxon>Pseudomonadati</taxon>
        <taxon>Pseudomonadota</taxon>
        <taxon>Gammaproteobacteria</taxon>
        <taxon>Cellvibrionales</taxon>
        <taxon>Spongiibacteraceae</taxon>
        <taxon>Sinobacterium</taxon>
    </lineage>
</organism>
<proteinExistence type="predicted"/>
<dbReference type="NCBIfam" id="TIGR03950">
    <property type="entry name" value="sidero_Fe_reduc"/>
    <property type="match status" value="1"/>
</dbReference>
<accession>A0A3N2DK51</accession>
<dbReference type="Proteomes" id="UP000275394">
    <property type="component" value="Unassembled WGS sequence"/>
</dbReference>
<protein>
    <submittedName>
        <fullName evidence="1">Siderophore ferric iron reductase</fullName>
    </submittedName>
</protein>
<dbReference type="InterPro" id="IPR023998">
    <property type="entry name" value="FCR-like"/>
</dbReference>
<keyword evidence="2" id="KW-1185">Reference proteome</keyword>